<sequence length="165" mass="17710">MPSPPKCNSPTTCVSGGSVTSITQGLSSLSTNTGSIAHGTPSINMPLDLRIQSSVHIHNRSPVTSPLQHSPSNSLALDMIREEYHGDLLCKHDNILRQYGPDVQQSHLNLSLLSPQHPQISVTDEMGGEVTLVNCSSSSDVNDSSLCNRSDHIMATDINIDLRSL</sequence>
<comment type="caution">
    <text evidence="1">The sequence shown here is derived from an EMBL/GenBank/DDBJ whole genome shotgun (WGS) entry which is preliminary data.</text>
</comment>
<keyword evidence="2" id="KW-1185">Reference proteome</keyword>
<reference evidence="1 2" key="1">
    <citation type="submission" date="2023-02" db="EMBL/GenBank/DDBJ databases">
        <title>LHISI_Scaffold_Assembly.</title>
        <authorList>
            <person name="Stuart O.P."/>
            <person name="Cleave R."/>
            <person name="Magrath M.J.L."/>
            <person name="Mikheyev A.S."/>
        </authorList>
    </citation>
    <scope>NUCLEOTIDE SEQUENCE [LARGE SCALE GENOMIC DNA]</scope>
    <source>
        <strain evidence="1">Daus_M_001</strain>
        <tissue evidence="1">Leg muscle</tissue>
    </source>
</reference>
<gene>
    <name evidence="1" type="ORF">PR048_011891</name>
</gene>
<organism evidence="1 2">
    <name type="scientific">Dryococelus australis</name>
    <dbReference type="NCBI Taxonomy" id="614101"/>
    <lineage>
        <taxon>Eukaryota</taxon>
        <taxon>Metazoa</taxon>
        <taxon>Ecdysozoa</taxon>
        <taxon>Arthropoda</taxon>
        <taxon>Hexapoda</taxon>
        <taxon>Insecta</taxon>
        <taxon>Pterygota</taxon>
        <taxon>Neoptera</taxon>
        <taxon>Polyneoptera</taxon>
        <taxon>Phasmatodea</taxon>
        <taxon>Verophasmatodea</taxon>
        <taxon>Anareolatae</taxon>
        <taxon>Phasmatidae</taxon>
        <taxon>Eurycanthinae</taxon>
        <taxon>Dryococelus</taxon>
    </lineage>
</organism>
<name>A0ABQ9HMX7_9NEOP</name>
<protein>
    <submittedName>
        <fullName evidence="1">Uncharacterized protein</fullName>
    </submittedName>
</protein>
<dbReference type="Proteomes" id="UP001159363">
    <property type="component" value="Chromosome X"/>
</dbReference>
<evidence type="ECO:0000313" key="2">
    <source>
        <dbReference type="Proteomes" id="UP001159363"/>
    </source>
</evidence>
<dbReference type="EMBL" id="JARBHB010000004">
    <property type="protein sequence ID" value="KAJ8885693.1"/>
    <property type="molecule type" value="Genomic_DNA"/>
</dbReference>
<accession>A0ABQ9HMX7</accession>
<proteinExistence type="predicted"/>
<evidence type="ECO:0000313" key="1">
    <source>
        <dbReference type="EMBL" id="KAJ8885693.1"/>
    </source>
</evidence>